<dbReference type="Proteomes" id="UP000473278">
    <property type="component" value="Unassembled WGS sequence"/>
</dbReference>
<dbReference type="EMBL" id="JAALLT010000002">
    <property type="protein sequence ID" value="NGP76193.1"/>
    <property type="molecule type" value="Genomic_DNA"/>
</dbReference>
<evidence type="ECO:0000313" key="2">
    <source>
        <dbReference type="EMBL" id="NGP76193.1"/>
    </source>
</evidence>
<accession>A0A6M1T7H5</accession>
<comment type="caution">
    <text evidence="2">The sequence shown here is derived from an EMBL/GenBank/DDBJ whole genome shotgun (WGS) entry which is preliminary data.</text>
</comment>
<evidence type="ECO:0000256" key="1">
    <source>
        <dbReference type="SAM" id="SignalP"/>
    </source>
</evidence>
<sequence length="194" mass="21234">MRLCKYLLGILFLFTWFSNSVMAQPELGRSRYLKNVSEARNRALTNTFLPIVTGITAANVFENNTIQTLGSALAIYGLVMGPSGGNFYAEDYLRGGLGVAARAGIGYFMLLDATRELMGKEVAKTMTWDNEDVKITDTKILIGTGVFVGTIVYNIISSKASVNEFNRSKGYQVELTGEQVGKNIYPALTASVQF</sequence>
<dbReference type="RefSeq" id="WP_165140317.1">
    <property type="nucleotide sequence ID" value="NZ_JAALLT010000002.1"/>
</dbReference>
<proteinExistence type="predicted"/>
<evidence type="ECO:0000313" key="3">
    <source>
        <dbReference type="Proteomes" id="UP000473278"/>
    </source>
</evidence>
<reference evidence="2 3" key="1">
    <citation type="submission" date="2020-02" db="EMBL/GenBank/DDBJ databases">
        <title>Balneolaceae bacterium YR4-1, complete genome.</title>
        <authorList>
            <person name="Li Y."/>
            <person name="Wu S."/>
        </authorList>
    </citation>
    <scope>NUCLEOTIDE SEQUENCE [LARGE SCALE GENOMIC DNA]</scope>
    <source>
        <strain evidence="2 3">YR4-1</strain>
    </source>
</reference>
<protein>
    <recommendedName>
        <fullName evidence="4">DUF5683 domain-containing protein</fullName>
    </recommendedName>
</protein>
<evidence type="ECO:0008006" key="4">
    <source>
        <dbReference type="Google" id="ProtNLM"/>
    </source>
</evidence>
<keyword evidence="1" id="KW-0732">Signal</keyword>
<name>A0A6M1T7H5_9BACT</name>
<dbReference type="AlphaFoldDB" id="A0A6M1T7H5"/>
<gene>
    <name evidence="2" type="ORF">G3570_06090</name>
</gene>
<keyword evidence="3" id="KW-1185">Reference proteome</keyword>
<feature type="chain" id="PRO_5027084599" description="DUF5683 domain-containing protein" evidence="1">
    <location>
        <begin position="24"/>
        <end position="194"/>
    </location>
</feature>
<feature type="signal peptide" evidence="1">
    <location>
        <begin position="1"/>
        <end position="23"/>
    </location>
</feature>
<organism evidence="2 3">
    <name type="scientific">Halalkalibaculum roseum</name>
    <dbReference type="NCBI Taxonomy" id="2709311"/>
    <lineage>
        <taxon>Bacteria</taxon>
        <taxon>Pseudomonadati</taxon>
        <taxon>Balneolota</taxon>
        <taxon>Balneolia</taxon>
        <taxon>Balneolales</taxon>
        <taxon>Balneolaceae</taxon>
        <taxon>Halalkalibaculum</taxon>
    </lineage>
</organism>